<organism evidence="3 4">
    <name type="scientific">Methylocapsa palsarum</name>
    <dbReference type="NCBI Taxonomy" id="1612308"/>
    <lineage>
        <taxon>Bacteria</taxon>
        <taxon>Pseudomonadati</taxon>
        <taxon>Pseudomonadota</taxon>
        <taxon>Alphaproteobacteria</taxon>
        <taxon>Hyphomicrobiales</taxon>
        <taxon>Beijerinckiaceae</taxon>
        <taxon>Methylocapsa</taxon>
    </lineage>
</organism>
<dbReference type="AlphaFoldDB" id="A0A1I3ZSU6"/>
<reference evidence="3 4" key="1">
    <citation type="submission" date="2016-10" db="EMBL/GenBank/DDBJ databases">
        <authorList>
            <person name="de Groot N.N."/>
        </authorList>
    </citation>
    <scope>NUCLEOTIDE SEQUENCE [LARGE SCALE GENOMIC DNA]</scope>
    <source>
        <strain evidence="3 4">NE2</strain>
    </source>
</reference>
<dbReference type="Proteomes" id="UP000198755">
    <property type="component" value="Unassembled WGS sequence"/>
</dbReference>
<feature type="domain" description="Ribbon-helix-helix" evidence="2">
    <location>
        <begin position="27"/>
        <end position="87"/>
    </location>
</feature>
<sequence>MLKSAPGRQVIVATESDVSGRKSSANVKHSLSVAGHRTSITLEQAFWDGLRAIARRRGEPVASLVARIDADRGGANLSSAIRVFVLNATAAASRDGAANEPGSGVSEASFEGL</sequence>
<dbReference type="RefSeq" id="WP_091682137.1">
    <property type="nucleotide sequence ID" value="NZ_FOSN01000008.1"/>
</dbReference>
<proteinExistence type="predicted"/>
<evidence type="ECO:0000313" key="3">
    <source>
        <dbReference type="EMBL" id="SFK47088.1"/>
    </source>
</evidence>
<feature type="region of interest" description="Disordered" evidence="1">
    <location>
        <begin position="93"/>
        <end position="113"/>
    </location>
</feature>
<dbReference type="InterPro" id="IPR038268">
    <property type="entry name" value="RHH_sf"/>
</dbReference>
<dbReference type="OrthoDB" id="7477016at2"/>
<protein>
    <submittedName>
        <fullName evidence="3">Ribbon-helix-helix domain-containing protein</fullName>
    </submittedName>
</protein>
<dbReference type="InterPro" id="IPR027373">
    <property type="entry name" value="RHH_dom"/>
</dbReference>
<dbReference type="EMBL" id="FOSN01000008">
    <property type="protein sequence ID" value="SFK47088.1"/>
    <property type="molecule type" value="Genomic_DNA"/>
</dbReference>
<dbReference type="Gene3D" id="1.10.3990.20">
    <property type="entry name" value="protein bp1543"/>
    <property type="match status" value="1"/>
</dbReference>
<accession>A0A1I3ZSU6</accession>
<keyword evidence="4" id="KW-1185">Reference proteome</keyword>
<name>A0A1I3ZSU6_9HYPH</name>
<evidence type="ECO:0000259" key="2">
    <source>
        <dbReference type="Pfam" id="PF13467"/>
    </source>
</evidence>
<dbReference type="STRING" id="1612308.SAMN05444581_108151"/>
<evidence type="ECO:0000256" key="1">
    <source>
        <dbReference type="SAM" id="MobiDB-lite"/>
    </source>
</evidence>
<gene>
    <name evidence="3" type="ORF">SAMN05444581_108151</name>
</gene>
<dbReference type="Pfam" id="PF13467">
    <property type="entry name" value="RHH_4"/>
    <property type="match status" value="1"/>
</dbReference>
<evidence type="ECO:0000313" key="4">
    <source>
        <dbReference type="Proteomes" id="UP000198755"/>
    </source>
</evidence>